<feature type="domain" description="Response regulatory" evidence="6">
    <location>
        <begin position="2"/>
        <end position="117"/>
    </location>
</feature>
<dbReference type="Pfam" id="PF00486">
    <property type="entry name" value="Trans_reg_C"/>
    <property type="match status" value="1"/>
</dbReference>
<evidence type="ECO:0000256" key="3">
    <source>
        <dbReference type="ARBA" id="ARBA00023125"/>
    </source>
</evidence>
<feature type="modified residue" description="4-aspartylphosphate" evidence="4">
    <location>
        <position position="51"/>
    </location>
</feature>
<keyword evidence="9" id="KW-1185">Reference proteome</keyword>
<dbReference type="PANTHER" id="PTHR48111">
    <property type="entry name" value="REGULATOR OF RPOS"/>
    <property type="match status" value="1"/>
</dbReference>
<protein>
    <submittedName>
        <fullName evidence="8">Response regulator transcription factor</fullName>
    </submittedName>
</protein>
<keyword evidence="2" id="KW-0902">Two-component regulatory system</keyword>
<evidence type="ECO:0000313" key="8">
    <source>
        <dbReference type="EMBL" id="MCB5197348.1"/>
    </source>
</evidence>
<feature type="domain" description="OmpR/PhoB-type" evidence="7">
    <location>
        <begin position="125"/>
        <end position="224"/>
    </location>
</feature>
<dbReference type="PROSITE" id="PS51755">
    <property type="entry name" value="OMPR_PHOB"/>
    <property type="match status" value="1"/>
</dbReference>
<dbReference type="PANTHER" id="PTHR48111:SF40">
    <property type="entry name" value="PHOSPHATE REGULON TRANSCRIPTIONAL REGULATORY PROTEIN PHOB"/>
    <property type="match status" value="1"/>
</dbReference>
<dbReference type="RefSeq" id="WP_226765048.1">
    <property type="nucleotide sequence ID" value="NZ_JAJAWG010000013.1"/>
</dbReference>
<dbReference type="Proteomes" id="UP001198034">
    <property type="component" value="Unassembled WGS sequence"/>
</dbReference>
<evidence type="ECO:0000259" key="6">
    <source>
        <dbReference type="PROSITE" id="PS50110"/>
    </source>
</evidence>
<evidence type="ECO:0000259" key="7">
    <source>
        <dbReference type="PROSITE" id="PS51755"/>
    </source>
</evidence>
<keyword evidence="1 4" id="KW-0597">Phosphoprotein</keyword>
<dbReference type="SMART" id="SM00448">
    <property type="entry name" value="REC"/>
    <property type="match status" value="1"/>
</dbReference>
<evidence type="ECO:0000256" key="1">
    <source>
        <dbReference type="ARBA" id="ARBA00022553"/>
    </source>
</evidence>
<keyword evidence="3 5" id="KW-0238">DNA-binding</keyword>
<dbReference type="Gene3D" id="3.40.50.2300">
    <property type="match status" value="1"/>
</dbReference>
<name>A0ABS8BNN0_9NEIS</name>
<dbReference type="EMBL" id="JAJAWG010000013">
    <property type="protein sequence ID" value="MCB5197348.1"/>
    <property type="molecule type" value="Genomic_DNA"/>
</dbReference>
<gene>
    <name evidence="8" type="ORF">LG219_13865</name>
</gene>
<dbReference type="CDD" id="cd17574">
    <property type="entry name" value="REC_OmpR"/>
    <property type="match status" value="1"/>
</dbReference>
<reference evidence="8 9" key="1">
    <citation type="submission" date="2021-10" db="EMBL/GenBank/DDBJ databases">
        <authorList>
            <person name="Chen M."/>
        </authorList>
    </citation>
    <scope>NUCLEOTIDE SEQUENCE [LARGE SCALE GENOMIC DNA]</scope>
    <source>
        <strain evidence="8 9">H3-26</strain>
    </source>
</reference>
<evidence type="ECO:0000256" key="5">
    <source>
        <dbReference type="PROSITE-ProRule" id="PRU01091"/>
    </source>
</evidence>
<comment type="caution">
    <text evidence="8">The sequence shown here is derived from an EMBL/GenBank/DDBJ whole genome shotgun (WGS) entry which is preliminary data.</text>
</comment>
<dbReference type="Gene3D" id="6.10.250.690">
    <property type="match status" value="1"/>
</dbReference>
<evidence type="ECO:0000313" key="9">
    <source>
        <dbReference type="Proteomes" id="UP001198034"/>
    </source>
</evidence>
<dbReference type="SUPFAM" id="SSF52172">
    <property type="entry name" value="CheY-like"/>
    <property type="match status" value="1"/>
</dbReference>
<dbReference type="SMART" id="SM00862">
    <property type="entry name" value="Trans_reg_C"/>
    <property type="match status" value="1"/>
</dbReference>
<feature type="DNA-binding region" description="OmpR/PhoB-type" evidence="5">
    <location>
        <begin position="125"/>
        <end position="224"/>
    </location>
</feature>
<proteinExistence type="predicted"/>
<sequence>MLIAIVEDDVIQADLLALSLQSGGHQTQIFHTSLGFFEAIKTIQFDLFLLDWNLSDYSGGMIIKWVRENIGWQTPIMVATAIEDESNIVMALKTGADDYLIKPIKPLELLARIDVLLRRFKSIAPQVLHLGNYEIDTSQRLIRNTGLEIELTQKEYDLALFLFQHPGKLFSRMNLLEQIWGLKVEIDTRTVDTHISRLRRKLALDGTHQWQLTSVYGYGYRLESATLSAPTSHVC</sequence>
<dbReference type="Pfam" id="PF00072">
    <property type="entry name" value="Response_reg"/>
    <property type="match status" value="1"/>
</dbReference>
<evidence type="ECO:0000256" key="4">
    <source>
        <dbReference type="PROSITE-ProRule" id="PRU00169"/>
    </source>
</evidence>
<dbReference type="InterPro" id="IPR001867">
    <property type="entry name" value="OmpR/PhoB-type_DNA-bd"/>
</dbReference>
<accession>A0ABS8BNN0</accession>
<organism evidence="8 9">
    <name type="scientific">Deefgea salmonis</name>
    <dbReference type="NCBI Taxonomy" id="2875502"/>
    <lineage>
        <taxon>Bacteria</taxon>
        <taxon>Pseudomonadati</taxon>
        <taxon>Pseudomonadota</taxon>
        <taxon>Betaproteobacteria</taxon>
        <taxon>Neisseriales</taxon>
        <taxon>Chitinibacteraceae</taxon>
        <taxon>Deefgea</taxon>
    </lineage>
</organism>
<dbReference type="InterPro" id="IPR001789">
    <property type="entry name" value="Sig_transdc_resp-reg_receiver"/>
</dbReference>
<dbReference type="InterPro" id="IPR011006">
    <property type="entry name" value="CheY-like_superfamily"/>
</dbReference>
<dbReference type="InterPro" id="IPR039420">
    <property type="entry name" value="WalR-like"/>
</dbReference>
<dbReference type="CDD" id="cd00383">
    <property type="entry name" value="trans_reg_C"/>
    <property type="match status" value="1"/>
</dbReference>
<dbReference type="PROSITE" id="PS50110">
    <property type="entry name" value="RESPONSE_REGULATORY"/>
    <property type="match status" value="1"/>
</dbReference>
<dbReference type="InterPro" id="IPR036388">
    <property type="entry name" value="WH-like_DNA-bd_sf"/>
</dbReference>
<dbReference type="Gene3D" id="1.10.10.10">
    <property type="entry name" value="Winged helix-like DNA-binding domain superfamily/Winged helix DNA-binding domain"/>
    <property type="match status" value="1"/>
</dbReference>
<evidence type="ECO:0000256" key="2">
    <source>
        <dbReference type="ARBA" id="ARBA00023012"/>
    </source>
</evidence>